<dbReference type="PROSITE" id="PS00096">
    <property type="entry name" value="SHMT"/>
    <property type="match status" value="1"/>
</dbReference>
<dbReference type="Gene3D" id="3.90.1150.10">
    <property type="entry name" value="Aspartate Aminotransferase, domain 1"/>
    <property type="match status" value="1"/>
</dbReference>
<evidence type="ECO:0000313" key="11">
    <source>
        <dbReference type="EMBL" id="MDK6028421.1"/>
    </source>
</evidence>
<evidence type="ECO:0000256" key="4">
    <source>
        <dbReference type="ARBA" id="ARBA00022490"/>
    </source>
</evidence>
<keyword evidence="4" id="KW-0963">Cytoplasm</keyword>
<feature type="modified residue" description="N6-(pyridoxal phosphate)lysine" evidence="9">
    <location>
        <position position="227"/>
    </location>
</feature>
<evidence type="ECO:0000256" key="8">
    <source>
        <dbReference type="ARBA" id="ARBA00022898"/>
    </source>
</evidence>
<dbReference type="GO" id="GO:0006730">
    <property type="term" value="P:one-carbon metabolic process"/>
    <property type="evidence" value="ECO:0007669"/>
    <property type="project" value="UniProtKB-KW"/>
</dbReference>
<reference evidence="11 12" key="1">
    <citation type="submission" date="2023-05" db="EMBL/GenBank/DDBJ databases">
        <title>A new hyperthermophilic archaea 'Ignisphaera cupida' sp. nov. and description of the family 'Ignisphaeraceae' fam. nov.</title>
        <authorList>
            <person name="Podosokorskaya O.A."/>
            <person name="Elcheninov A.G."/>
            <person name="Klukina A."/>
            <person name="Merkel A.Y."/>
        </authorList>
    </citation>
    <scope>NUCLEOTIDE SEQUENCE [LARGE SCALE GENOMIC DNA]</scope>
    <source>
        <strain evidence="11 12">4213-co</strain>
    </source>
</reference>
<evidence type="ECO:0000256" key="7">
    <source>
        <dbReference type="ARBA" id="ARBA00022679"/>
    </source>
</evidence>
<evidence type="ECO:0000313" key="12">
    <source>
        <dbReference type="Proteomes" id="UP001529235"/>
    </source>
</evidence>
<dbReference type="FunFam" id="3.40.640.10:FF:000101">
    <property type="entry name" value="Serine hydroxymethyltransferase"/>
    <property type="match status" value="1"/>
</dbReference>
<comment type="cofactor">
    <cofactor evidence="1 9">
        <name>pyridoxal 5'-phosphate</name>
        <dbReference type="ChEBI" id="CHEBI:597326"/>
    </cofactor>
</comment>
<dbReference type="PIRSF" id="PIRSF000412">
    <property type="entry name" value="SHMT"/>
    <property type="match status" value="1"/>
</dbReference>
<sequence>MSLPSDVVEVLEIVKRHNSWRRFECINLIASENVMSPLARALYINDMMHRYAEGKPGKRFYQGSLFIDLIETKTSELLSRLFDVKFVEVRAISGSIANAIAFKALANAGDTALVPALQSGAHISHTGFGVLGALGIKHFELPFDLESWNIDVDKSVKLIESLKPRLVVLGASLYLFPHPTKQIADAAHSIGARVVHDVAHVLGLIAGKTWPNPVHEGADAATASTHKTFPGPQGGLIMTNSDEVYKLVSNNVLTFVSNHHIHRLPATAVTAIEMMHFGKDYAEQIIRNAKAFAEELTAQGLTVVAEHLGYTASHIVAIDVRKFGGGAKVARILEDANIIANKNVLPWDKPQDASNPSGVRFGVQEMTRFGMREGEFREIARLVADIVVRGFEPLTIRKKVIELRKEFTKIRYGFDAWENIGGKVYSFIDLSM</sequence>
<keyword evidence="12" id="KW-1185">Reference proteome</keyword>
<dbReference type="AlphaFoldDB" id="A0ABD4Z525"/>
<keyword evidence="5" id="KW-0554">One-carbon metabolism</keyword>
<dbReference type="EMBL" id="JASNVW010000002">
    <property type="protein sequence ID" value="MDK6028421.1"/>
    <property type="molecule type" value="Genomic_DNA"/>
</dbReference>
<dbReference type="NCBIfam" id="NF000586">
    <property type="entry name" value="PRK00011.1"/>
    <property type="match status" value="1"/>
</dbReference>
<dbReference type="InterPro" id="IPR015422">
    <property type="entry name" value="PyrdxlP-dep_Trfase_small"/>
</dbReference>
<feature type="domain" description="Serine hydroxymethyltransferase-like" evidence="10">
    <location>
        <begin position="8"/>
        <end position="382"/>
    </location>
</feature>
<keyword evidence="8 9" id="KW-0663">Pyridoxal phosphate</keyword>
<dbReference type="InterPro" id="IPR001085">
    <property type="entry name" value="Ser_HO-MeTrfase"/>
</dbReference>
<comment type="caution">
    <text evidence="11">The sequence shown here is derived from an EMBL/GenBank/DDBJ whole genome shotgun (WGS) entry which is preliminary data.</text>
</comment>
<dbReference type="PANTHER" id="PTHR11680:SF35">
    <property type="entry name" value="SERINE HYDROXYMETHYLTRANSFERASE 1"/>
    <property type="match status" value="1"/>
</dbReference>
<evidence type="ECO:0000256" key="9">
    <source>
        <dbReference type="PIRSR" id="PIRSR000412-50"/>
    </source>
</evidence>
<dbReference type="Pfam" id="PF00464">
    <property type="entry name" value="SHMT"/>
    <property type="match status" value="1"/>
</dbReference>
<keyword evidence="6" id="KW-0028">Amino-acid biosynthesis</keyword>
<comment type="similarity">
    <text evidence="2">Belongs to the SHMT family.</text>
</comment>
<dbReference type="Proteomes" id="UP001529235">
    <property type="component" value="Unassembled WGS sequence"/>
</dbReference>
<proteinExistence type="inferred from homology"/>
<dbReference type="GO" id="GO:0004372">
    <property type="term" value="F:glycine hydroxymethyltransferase activity"/>
    <property type="evidence" value="ECO:0007669"/>
    <property type="project" value="UniProtKB-EC"/>
</dbReference>
<evidence type="ECO:0000256" key="6">
    <source>
        <dbReference type="ARBA" id="ARBA00022605"/>
    </source>
</evidence>
<comment type="subunit">
    <text evidence="3">Homodimer.</text>
</comment>
<protein>
    <submittedName>
        <fullName evidence="11">Serine hydroxymethyltransferase</fullName>
        <ecNumber evidence="11">2.1.2.1</ecNumber>
    </submittedName>
</protein>
<dbReference type="InterPro" id="IPR019798">
    <property type="entry name" value="Ser_HO-MeTrfase_PLP_BS"/>
</dbReference>
<evidence type="ECO:0000259" key="10">
    <source>
        <dbReference type="Pfam" id="PF00464"/>
    </source>
</evidence>
<gene>
    <name evidence="11" type="primary">glyA</name>
    <name evidence="11" type="ORF">QPL79_03465</name>
</gene>
<keyword evidence="7 11" id="KW-0808">Transferase</keyword>
<organism evidence="11 12">
    <name type="scientific">Ignisphaera cupida</name>
    <dbReference type="NCBI Taxonomy" id="3050454"/>
    <lineage>
        <taxon>Archaea</taxon>
        <taxon>Thermoproteota</taxon>
        <taxon>Thermoprotei</taxon>
        <taxon>Desulfurococcales</taxon>
        <taxon>Desulfurococcaceae</taxon>
        <taxon>Ignisphaera</taxon>
    </lineage>
</organism>
<dbReference type="InterPro" id="IPR039429">
    <property type="entry name" value="SHMT-like_dom"/>
</dbReference>
<evidence type="ECO:0000256" key="3">
    <source>
        <dbReference type="ARBA" id="ARBA00011738"/>
    </source>
</evidence>
<dbReference type="EC" id="2.1.2.1" evidence="11"/>
<evidence type="ECO:0000256" key="5">
    <source>
        <dbReference type="ARBA" id="ARBA00022563"/>
    </source>
</evidence>
<dbReference type="CDD" id="cd00378">
    <property type="entry name" value="SHMT"/>
    <property type="match status" value="1"/>
</dbReference>
<dbReference type="InterPro" id="IPR015421">
    <property type="entry name" value="PyrdxlP-dep_Trfase_major"/>
</dbReference>
<dbReference type="GO" id="GO:0008652">
    <property type="term" value="P:amino acid biosynthetic process"/>
    <property type="evidence" value="ECO:0007669"/>
    <property type="project" value="UniProtKB-KW"/>
</dbReference>
<dbReference type="PANTHER" id="PTHR11680">
    <property type="entry name" value="SERINE HYDROXYMETHYLTRANSFERASE"/>
    <property type="match status" value="1"/>
</dbReference>
<dbReference type="InterPro" id="IPR015424">
    <property type="entry name" value="PyrdxlP-dep_Trfase"/>
</dbReference>
<dbReference type="InterPro" id="IPR049943">
    <property type="entry name" value="Ser_HO-MeTrfase-like"/>
</dbReference>
<dbReference type="Gene3D" id="3.40.640.10">
    <property type="entry name" value="Type I PLP-dependent aspartate aminotransferase-like (Major domain)"/>
    <property type="match status" value="1"/>
</dbReference>
<evidence type="ECO:0000256" key="2">
    <source>
        <dbReference type="ARBA" id="ARBA00006376"/>
    </source>
</evidence>
<accession>A0ABD4Z525</accession>
<dbReference type="SUPFAM" id="SSF53383">
    <property type="entry name" value="PLP-dependent transferases"/>
    <property type="match status" value="1"/>
</dbReference>
<evidence type="ECO:0000256" key="1">
    <source>
        <dbReference type="ARBA" id="ARBA00001933"/>
    </source>
</evidence>
<name>A0ABD4Z525_9CREN</name>